<name>A0A0M4D6E2_STRPR</name>
<dbReference type="KEGG" id="spri:SPRI_3648"/>
<evidence type="ECO:0000313" key="2">
    <source>
        <dbReference type="Proteomes" id="UP000060513"/>
    </source>
</evidence>
<protein>
    <submittedName>
        <fullName evidence="1">Uncharacterized protein</fullName>
    </submittedName>
</protein>
<organism evidence="1">
    <name type="scientific">Streptomyces pristinaespiralis</name>
    <dbReference type="NCBI Taxonomy" id="38300"/>
    <lineage>
        <taxon>Bacteria</taxon>
        <taxon>Bacillati</taxon>
        <taxon>Actinomycetota</taxon>
        <taxon>Actinomycetes</taxon>
        <taxon>Kitasatosporales</taxon>
        <taxon>Streptomycetaceae</taxon>
        <taxon>Streptomyces</taxon>
    </lineage>
</organism>
<evidence type="ECO:0000313" key="1">
    <source>
        <dbReference type="EMBL" id="ALC21954.1"/>
    </source>
</evidence>
<dbReference type="PATRIC" id="fig|38300.4.peg.3827"/>
<dbReference type="AlphaFoldDB" id="A0A0M4D6E2"/>
<gene>
    <name evidence="1" type="ORF">SPRI_3648</name>
</gene>
<dbReference type="Proteomes" id="UP000060513">
    <property type="component" value="Chromosome"/>
</dbReference>
<dbReference type="RefSeq" id="WP_158685172.1">
    <property type="nucleotide sequence ID" value="NZ_CP011340.1"/>
</dbReference>
<sequence length="50" mass="5071">MKYISRSRKYVAACMIAAAALIAFSVAPADADRAAVAGSGTSGPQDPGWV</sequence>
<reference evidence="1 2" key="1">
    <citation type="submission" date="2015-08" db="EMBL/GenBank/DDBJ databases">
        <title>Genome sequence of the pristinamycin over-producing bacterium Streptomyces pristinaespiralis HCCB10218.</title>
        <authorList>
            <person name="Tian J."/>
            <person name="Yang J."/>
            <person name="Li L."/>
            <person name="Ruan L."/>
            <person name="Wei W."/>
            <person name="Zheng G."/>
            <person name="Wei Z."/>
            <person name="Yang S."/>
            <person name="Ge M."/>
            <person name="Jiang W."/>
            <person name="Lu Y."/>
        </authorList>
    </citation>
    <scope>NUCLEOTIDE SEQUENCE [LARGE SCALE GENOMIC DNA]</scope>
    <source>
        <strain evidence="1 2">HCCB 10218</strain>
    </source>
</reference>
<dbReference type="GeneID" id="97235325"/>
<dbReference type="EMBL" id="CP011340">
    <property type="protein sequence ID" value="ALC21954.1"/>
    <property type="molecule type" value="Genomic_DNA"/>
</dbReference>
<dbReference type="STRING" id="38300.SPRI_3648"/>
<accession>A0A0M4D6E2</accession>
<proteinExistence type="predicted"/>